<evidence type="ECO:0000313" key="3">
    <source>
        <dbReference type="Proteomes" id="UP001194468"/>
    </source>
</evidence>
<comment type="caution">
    <text evidence="2">The sequence shown here is derived from an EMBL/GenBank/DDBJ whole genome shotgun (WGS) entry which is preliminary data.</text>
</comment>
<dbReference type="Proteomes" id="UP001194468">
    <property type="component" value="Unassembled WGS sequence"/>
</dbReference>
<organism evidence="2 3">
    <name type="scientific">Boletus edulis BED1</name>
    <dbReference type="NCBI Taxonomy" id="1328754"/>
    <lineage>
        <taxon>Eukaryota</taxon>
        <taxon>Fungi</taxon>
        <taxon>Dikarya</taxon>
        <taxon>Basidiomycota</taxon>
        <taxon>Agaricomycotina</taxon>
        <taxon>Agaricomycetes</taxon>
        <taxon>Agaricomycetidae</taxon>
        <taxon>Boletales</taxon>
        <taxon>Boletineae</taxon>
        <taxon>Boletaceae</taxon>
        <taxon>Boletoideae</taxon>
        <taxon>Boletus</taxon>
    </lineage>
</organism>
<accession>A0AAD4C480</accession>
<proteinExistence type="predicted"/>
<feature type="region of interest" description="Disordered" evidence="1">
    <location>
        <begin position="1"/>
        <end position="23"/>
    </location>
</feature>
<feature type="compositionally biased region" description="Pro residues" evidence="1">
    <location>
        <begin position="1"/>
        <end position="10"/>
    </location>
</feature>
<evidence type="ECO:0000256" key="1">
    <source>
        <dbReference type="SAM" id="MobiDB-lite"/>
    </source>
</evidence>
<evidence type="ECO:0000313" key="2">
    <source>
        <dbReference type="EMBL" id="KAF8447787.1"/>
    </source>
</evidence>
<feature type="compositionally biased region" description="Basic and acidic residues" evidence="1">
    <location>
        <begin position="13"/>
        <end position="22"/>
    </location>
</feature>
<dbReference type="AlphaFoldDB" id="A0AAD4C480"/>
<keyword evidence="3" id="KW-1185">Reference proteome</keyword>
<reference evidence="2" key="1">
    <citation type="submission" date="2019-10" db="EMBL/GenBank/DDBJ databases">
        <authorList>
            <consortium name="DOE Joint Genome Institute"/>
            <person name="Kuo A."/>
            <person name="Miyauchi S."/>
            <person name="Kiss E."/>
            <person name="Drula E."/>
            <person name="Kohler A."/>
            <person name="Sanchez-Garcia M."/>
            <person name="Andreopoulos B."/>
            <person name="Barry K.W."/>
            <person name="Bonito G."/>
            <person name="Buee M."/>
            <person name="Carver A."/>
            <person name="Chen C."/>
            <person name="Cichocki N."/>
            <person name="Clum A."/>
            <person name="Culley D."/>
            <person name="Crous P.W."/>
            <person name="Fauchery L."/>
            <person name="Girlanda M."/>
            <person name="Hayes R."/>
            <person name="Keri Z."/>
            <person name="LaButti K."/>
            <person name="Lipzen A."/>
            <person name="Lombard V."/>
            <person name="Magnuson J."/>
            <person name="Maillard F."/>
            <person name="Morin E."/>
            <person name="Murat C."/>
            <person name="Nolan M."/>
            <person name="Ohm R."/>
            <person name="Pangilinan J."/>
            <person name="Pereira M."/>
            <person name="Perotto S."/>
            <person name="Peter M."/>
            <person name="Riley R."/>
            <person name="Sitrit Y."/>
            <person name="Stielow B."/>
            <person name="Szollosi G."/>
            <person name="Zifcakova L."/>
            <person name="Stursova M."/>
            <person name="Spatafora J.W."/>
            <person name="Tedersoo L."/>
            <person name="Vaario L.-M."/>
            <person name="Yamada A."/>
            <person name="Yan M."/>
            <person name="Wang P."/>
            <person name="Xu J."/>
            <person name="Bruns T."/>
            <person name="Baldrian P."/>
            <person name="Vilgalys R."/>
            <person name="Henrissat B."/>
            <person name="Grigoriev I.V."/>
            <person name="Hibbett D."/>
            <person name="Nagy L.G."/>
            <person name="Martin F.M."/>
        </authorList>
    </citation>
    <scope>NUCLEOTIDE SEQUENCE</scope>
    <source>
        <strain evidence="2">BED1</strain>
    </source>
</reference>
<dbReference type="InterPro" id="IPR046521">
    <property type="entry name" value="DUF6698"/>
</dbReference>
<sequence>MSLTPSPEPALRPTEKGGHGFDNDATGRLLCPVDYKWNDLEQRAAIRDYHPDFLVTADSWPAFLYENEVYNPDDPTKGFLQNALLVKAFKYIFTSPTSATKMDEKDDGQGEQKRFRREGCRTRSHVAALLGMKSVRPRAIAYIAVQLRFALSNCGSWNLIDGEFNYQDFYYNIISYFENVETPEEIKKISDLLLWWNRMVFGRTNMSVYRPQDTQKMSVAKLLSRRARM</sequence>
<dbReference type="EMBL" id="WHUW01000004">
    <property type="protein sequence ID" value="KAF8447787.1"/>
    <property type="molecule type" value="Genomic_DNA"/>
</dbReference>
<dbReference type="Pfam" id="PF20414">
    <property type="entry name" value="DUF6698"/>
    <property type="match status" value="1"/>
</dbReference>
<reference evidence="2" key="2">
    <citation type="journal article" date="2020" name="Nat. Commun.">
        <title>Large-scale genome sequencing of mycorrhizal fungi provides insights into the early evolution of symbiotic traits.</title>
        <authorList>
            <person name="Miyauchi S."/>
            <person name="Kiss E."/>
            <person name="Kuo A."/>
            <person name="Drula E."/>
            <person name="Kohler A."/>
            <person name="Sanchez-Garcia M."/>
            <person name="Morin E."/>
            <person name="Andreopoulos B."/>
            <person name="Barry K.W."/>
            <person name="Bonito G."/>
            <person name="Buee M."/>
            <person name="Carver A."/>
            <person name="Chen C."/>
            <person name="Cichocki N."/>
            <person name="Clum A."/>
            <person name="Culley D."/>
            <person name="Crous P.W."/>
            <person name="Fauchery L."/>
            <person name="Girlanda M."/>
            <person name="Hayes R.D."/>
            <person name="Keri Z."/>
            <person name="LaButti K."/>
            <person name="Lipzen A."/>
            <person name="Lombard V."/>
            <person name="Magnuson J."/>
            <person name="Maillard F."/>
            <person name="Murat C."/>
            <person name="Nolan M."/>
            <person name="Ohm R.A."/>
            <person name="Pangilinan J."/>
            <person name="Pereira M.F."/>
            <person name="Perotto S."/>
            <person name="Peter M."/>
            <person name="Pfister S."/>
            <person name="Riley R."/>
            <person name="Sitrit Y."/>
            <person name="Stielow J.B."/>
            <person name="Szollosi G."/>
            <person name="Zifcakova L."/>
            <person name="Stursova M."/>
            <person name="Spatafora J.W."/>
            <person name="Tedersoo L."/>
            <person name="Vaario L.M."/>
            <person name="Yamada A."/>
            <person name="Yan M."/>
            <person name="Wang P."/>
            <person name="Xu J."/>
            <person name="Bruns T."/>
            <person name="Baldrian P."/>
            <person name="Vilgalys R."/>
            <person name="Dunand C."/>
            <person name="Henrissat B."/>
            <person name="Grigoriev I.V."/>
            <person name="Hibbett D."/>
            <person name="Nagy L.G."/>
            <person name="Martin F.M."/>
        </authorList>
    </citation>
    <scope>NUCLEOTIDE SEQUENCE</scope>
    <source>
        <strain evidence="2">BED1</strain>
    </source>
</reference>
<name>A0AAD4C480_BOLED</name>
<gene>
    <name evidence="2" type="ORF">L210DRAFT_3390013</name>
</gene>
<protein>
    <submittedName>
        <fullName evidence="2">Uncharacterized protein</fullName>
    </submittedName>
</protein>